<dbReference type="InterPro" id="IPR013264">
    <property type="entry name" value="DNAG_N"/>
</dbReference>
<sequence length="564" mass="64198">MKDIVQEIKERLDIIEFVRQYVTLTPAGKNYKALCPFHKEKTPSFVVSPDRGIWHCFGGCGDGGDVIKFLMRYENLEFVEALKILAEKAGVDFKTSGGQDYKRYNVLYEINEAAKNFFQKNFYADGAVFKYLKERGLKEETVKEFELGLSTKEFDALLKHLIKSGFNIVDAEKAGLVVKSEKGLYWDRFRNRLMFPLYNHFGKVAGFTGRIMPGYENENVGKYVNSPETPIFNKSKLLYGLHKSKDAIRDSRSAVLVEGQMDFLMMWQDGVKNAVATSGTAVTGDHLKVLKRYADELVLSFDSDEAGQTAAERTIDLAEASDFSVKVLEMQAKDPADVVKESPGLMAALITKARSAMEFYFDRYLIKKAEDKGPVGFKKNIRAVLAKIKNIYSPVERSHWLKQLSILINIDERPLFEEMEALKIAPQRLSAENFQKPDEEAEISRKDVIAQRIISLVLAKKELMDEMPKLKPYLPFQYQAASADTKNLINLASLRSSLMAANLDEKKIQDEFSALTKQLKREHFKEQRQLIGERIKKAEASNNETALQEALKEFDQVSKMMQNI</sequence>
<dbReference type="FunFam" id="3.90.580.10:FF:000001">
    <property type="entry name" value="DNA primase"/>
    <property type="match status" value="1"/>
</dbReference>
<keyword evidence="5 12" id="KW-0235">DNA replication</keyword>
<evidence type="ECO:0000256" key="5">
    <source>
        <dbReference type="ARBA" id="ARBA00022705"/>
    </source>
</evidence>
<dbReference type="InterPro" id="IPR050219">
    <property type="entry name" value="DnaG_primase"/>
</dbReference>
<dbReference type="GO" id="GO:1990077">
    <property type="term" value="C:primosome complex"/>
    <property type="evidence" value="ECO:0007669"/>
    <property type="project" value="UniProtKB-KW"/>
</dbReference>
<dbReference type="GO" id="GO:0003899">
    <property type="term" value="F:DNA-directed RNA polymerase activity"/>
    <property type="evidence" value="ECO:0007669"/>
    <property type="project" value="UniProtKB-UniRule"/>
</dbReference>
<evidence type="ECO:0000256" key="10">
    <source>
        <dbReference type="ARBA" id="ARBA00023125"/>
    </source>
</evidence>
<comment type="similarity">
    <text evidence="12 13">Belongs to the DnaG primase family.</text>
</comment>
<keyword evidence="2 12" id="KW-0639">Primosome</keyword>
<name>A0A1G1ZMT8_9BACT</name>
<dbReference type="Gene3D" id="3.90.580.10">
    <property type="entry name" value="Zinc finger, CHC2-type domain"/>
    <property type="match status" value="1"/>
</dbReference>
<keyword evidence="9" id="KW-0460">Magnesium</keyword>
<dbReference type="EMBL" id="MHJJ01000006">
    <property type="protein sequence ID" value="OGY65871.1"/>
    <property type="molecule type" value="Genomic_DNA"/>
</dbReference>
<evidence type="ECO:0000256" key="11">
    <source>
        <dbReference type="ARBA" id="ARBA00023163"/>
    </source>
</evidence>
<evidence type="ECO:0000256" key="1">
    <source>
        <dbReference type="ARBA" id="ARBA00022478"/>
    </source>
</evidence>
<dbReference type="SUPFAM" id="SSF57783">
    <property type="entry name" value="Zinc beta-ribbon"/>
    <property type="match status" value="1"/>
</dbReference>
<evidence type="ECO:0000259" key="15">
    <source>
        <dbReference type="PROSITE" id="PS50880"/>
    </source>
</evidence>
<dbReference type="Proteomes" id="UP000177942">
    <property type="component" value="Unassembled WGS sequence"/>
</dbReference>
<dbReference type="GO" id="GO:0000428">
    <property type="term" value="C:DNA-directed RNA polymerase complex"/>
    <property type="evidence" value="ECO:0007669"/>
    <property type="project" value="UniProtKB-KW"/>
</dbReference>
<feature type="zinc finger region" description="CHC2-type" evidence="14">
    <location>
        <begin position="35"/>
        <end position="60"/>
    </location>
</feature>
<keyword evidence="7 14" id="KW-0863">Zinc-finger</keyword>
<keyword evidence="11 12" id="KW-0804">Transcription</keyword>
<dbReference type="HAMAP" id="MF_00974">
    <property type="entry name" value="DNA_primase_DnaG"/>
    <property type="match status" value="1"/>
</dbReference>
<evidence type="ECO:0000256" key="14">
    <source>
        <dbReference type="PIRSR" id="PIRSR002811-1"/>
    </source>
</evidence>
<dbReference type="InterPro" id="IPR034151">
    <property type="entry name" value="TOPRIM_DnaG_bac"/>
</dbReference>
<dbReference type="Pfam" id="PF13155">
    <property type="entry name" value="Toprim_2"/>
    <property type="match status" value="1"/>
</dbReference>
<evidence type="ECO:0000313" key="16">
    <source>
        <dbReference type="EMBL" id="OGY65871.1"/>
    </source>
</evidence>
<dbReference type="SMART" id="SM00400">
    <property type="entry name" value="ZnF_CHCC"/>
    <property type="match status" value="1"/>
</dbReference>
<dbReference type="PANTHER" id="PTHR30313">
    <property type="entry name" value="DNA PRIMASE"/>
    <property type="match status" value="1"/>
</dbReference>
<dbReference type="Gene3D" id="3.40.1360.10">
    <property type="match status" value="1"/>
</dbReference>
<accession>A0A1G1ZMT8</accession>
<dbReference type="InterPro" id="IPR006295">
    <property type="entry name" value="DNA_primase_DnaG"/>
</dbReference>
<feature type="domain" description="Toprim" evidence="15">
    <location>
        <begin position="252"/>
        <end position="333"/>
    </location>
</feature>
<keyword evidence="8 13" id="KW-0862">Zinc</keyword>
<reference evidence="16 17" key="1">
    <citation type="journal article" date="2016" name="Nat. Commun.">
        <title>Thousands of microbial genomes shed light on interconnected biogeochemical processes in an aquifer system.</title>
        <authorList>
            <person name="Anantharaman K."/>
            <person name="Brown C.T."/>
            <person name="Hug L.A."/>
            <person name="Sharon I."/>
            <person name="Castelle C.J."/>
            <person name="Probst A.J."/>
            <person name="Thomas B.C."/>
            <person name="Singh A."/>
            <person name="Wilkins M.J."/>
            <person name="Karaoz U."/>
            <person name="Brodie E.L."/>
            <person name="Williams K.H."/>
            <person name="Hubbard S.S."/>
            <person name="Banfield J.F."/>
        </authorList>
    </citation>
    <scope>NUCLEOTIDE SEQUENCE [LARGE SCALE GENOMIC DNA]</scope>
</reference>
<comment type="catalytic activity">
    <reaction evidence="12">
        <text>ssDNA + n NTP = ssDNA/pppN(pN)n-1 hybrid + (n-1) diphosphate.</text>
        <dbReference type="EC" id="2.7.7.101"/>
    </reaction>
</comment>
<keyword evidence="10 12" id="KW-0238">DNA-binding</keyword>
<dbReference type="InterPro" id="IPR006171">
    <property type="entry name" value="TOPRIM_dom"/>
</dbReference>
<evidence type="ECO:0000256" key="3">
    <source>
        <dbReference type="ARBA" id="ARBA00022679"/>
    </source>
</evidence>
<dbReference type="PROSITE" id="PS50880">
    <property type="entry name" value="TOPRIM"/>
    <property type="match status" value="1"/>
</dbReference>
<comment type="cofactor">
    <cofactor evidence="13 14">
        <name>Zn(2+)</name>
        <dbReference type="ChEBI" id="CHEBI:29105"/>
    </cofactor>
    <text evidence="13 14">Binds 1 zinc ion per monomer.</text>
</comment>
<dbReference type="InterPro" id="IPR030846">
    <property type="entry name" value="DnaG_bac"/>
</dbReference>
<dbReference type="GO" id="GO:0003677">
    <property type="term" value="F:DNA binding"/>
    <property type="evidence" value="ECO:0007669"/>
    <property type="project" value="UniProtKB-KW"/>
</dbReference>
<evidence type="ECO:0000256" key="2">
    <source>
        <dbReference type="ARBA" id="ARBA00022515"/>
    </source>
</evidence>
<comment type="caution">
    <text evidence="16">The sequence shown here is derived from an EMBL/GenBank/DDBJ whole genome shotgun (WGS) entry which is preliminary data.</text>
</comment>
<dbReference type="NCBIfam" id="TIGR01391">
    <property type="entry name" value="dnaG"/>
    <property type="match status" value="1"/>
</dbReference>
<dbReference type="InterPro" id="IPR036977">
    <property type="entry name" value="DNA_primase_Znf_CHC2"/>
</dbReference>
<evidence type="ECO:0000256" key="9">
    <source>
        <dbReference type="ARBA" id="ARBA00022842"/>
    </source>
</evidence>
<dbReference type="SUPFAM" id="SSF56731">
    <property type="entry name" value="DNA primase core"/>
    <property type="match status" value="1"/>
</dbReference>
<evidence type="ECO:0000256" key="8">
    <source>
        <dbReference type="ARBA" id="ARBA00022833"/>
    </source>
</evidence>
<evidence type="ECO:0000256" key="12">
    <source>
        <dbReference type="HAMAP-Rule" id="MF_00974"/>
    </source>
</evidence>
<keyword evidence="1 12" id="KW-0240">DNA-directed RNA polymerase</keyword>
<dbReference type="Pfam" id="PF01807">
    <property type="entry name" value="Zn_ribbon_DnaG"/>
    <property type="match status" value="1"/>
</dbReference>
<gene>
    <name evidence="12" type="primary">dnaG</name>
    <name evidence="16" type="ORF">A3A16_02305</name>
</gene>
<comment type="subunit">
    <text evidence="12">Monomer. Interacts with DnaB.</text>
</comment>
<keyword evidence="3 12" id="KW-0808">Transferase</keyword>
<proteinExistence type="inferred from homology"/>
<comment type="caution">
    <text evidence="12">Lacks conserved residue(s) required for the propagation of feature annotation.</text>
</comment>
<dbReference type="STRING" id="1798407.A3A16_02305"/>
<comment type="function">
    <text evidence="12 13">RNA polymerase that catalyzes the synthesis of short RNA molecules used as primers for DNA polymerase during DNA replication.</text>
</comment>
<evidence type="ECO:0000256" key="13">
    <source>
        <dbReference type="PIRNR" id="PIRNR002811"/>
    </source>
</evidence>
<dbReference type="GO" id="GO:0006269">
    <property type="term" value="P:DNA replication, synthesis of primer"/>
    <property type="evidence" value="ECO:0007669"/>
    <property type="project" value="UniProtKB-UniRule"/>
</dbReference>
<dbReference type="GO" id="GO:0008270">
    <property type="term" value="F:zinc ion binding"/>
    <property type="evidence" value="ECO:0007669"/>
    <property type="project" value="UniProtKB-KW"/>
</dbReference>
<dbReference type="Pfam" id="PF08275">
    <property type="entry name" value="DNAG_N"/>
    <property type="match status" value="1"/>
</dbReference>
<dbReference type="PIRSF" id="PIRSF002811">
    <property type="entry name" value="DnaG"/>
    <property type="match status" value="1"/>
</dbReference>
<evidence type="ECO:0000256" key="7">
    <source>
        <dbReference type="ARBA" id="ARBA00022771"/>
    </source>
</evidence>
<organism evidence="16 17">
    <name type="scientific">Candidatus Harrisonbacteria bacterium RIFCSPLOWO2_01_FULL_44_18</name>
    <dbReference type="NCBI Taxonomy" id="1798407"/>
    <lineage>
        <taxon>Bacteria</taxon>
        <taxon>Candidatus Harrisoniibacteriota</taxon>
    </lineage>
</organism>
<evidence type="ECO:0000256" key="4">
    <source>
        <dbReference type="ARBA" id="ARBA00022695"/>
    </source>
</evidence>
<keyword evidence="4 12" id="KW-0548">Nucleotidyltransferase</keyword>
<dbReference type="InterPro" id="IPR037068">
    <property type="entry name" value="DNA_primase_core_N_sf"/>
</dbReference>
<dbReference type="AlphaFoldDB" id="A0A1G1ZMT8"/>
<dbReference type="GO" id="GO:0005737">
    <property type="term" value="C:cytoplasm"/>
    <property type="evidence" value="ECO:0007669"/>
    <property type="project" value="TreeGrafter"/>
</dbReference>
<dbReference type="CDD" id="cd03364">
    <property type="entry name" value="TOPRIM_DnaG_primases"/>
    <property type="match status" value="1"/>
</dbReference>
<dbReference type="Gene3D" id="3.90.980.10">
    <property type="entry name" value="DNA primase, catalytic core, N-terminal domain"/>
    <property type="match status" value="1"/>
</dbReference>
<evidence type="ECO:0000256" key="6">
    <source>
        <dbReference type="ARBA" id="ARBA00022723"/>
    </source>
</evidence>
<protein>
    <recommendedName>
        <fullName evidence="12 13">DNA primase</fullName>
        <ecNumber evidence="12">2.7.7.101</ecNumber>
    </recommendedName>
</protein>
<keyword evidence="6 13" id="KW-0479">Metal-binding</keyword>
<dbReference type="PANTHER" id="PTHR30313:SF2">
    <property type="entry name" value="DNA PRIMASE"/>
    <property type="match status" value="1"/>
</dbReference>
<dbReference type="SMART" id="SM00493">
    <property type="entry name" value="TOPRIM"/>
    <property type="match status" value="1"/>
</dbReference>
<evidence type="ECO:0000313" key="17">
    <source>
        <dbReference type="Proteomes" id="UP000177942"/>
    </source>
</evidence>
<dbReference type="InterPro" id="IPR002694">
    <property type="entry name" value="Znf_CHC2"/>
</dbReference>
<dbReference type="EC" id="2.7.7.101" evidence="12"/>